<comment type="subcellular location">
    <subcellularLocation>
        <location evidence="1">Membrane</location>
        <topology evidence="1">Multi-pass membrane protein</topology>
    </subcellularLocation>
</comment>
<dbReference type="InterPro" id="IPR002781">
    <property type="entry name" value="TM_pro_TauE-like"/>
</dbReference>
<protein>
    <submittedName>
        <fullName evidence="7">Uncharacterized protein</fullName>
    </submittedName>
</protein>
<dbReference type="PANTHER" id="PTHR31154">
    <property type="entry name" value="MEMBRANE TRANSPORTER PROTEIN"/>
    <property type="match status" value="1"/>
</dbReference>
<feature type="transmembrane region" description="Helical" evidence="5">
    <location>
        <begin position="108"/>
        <end position="133"/>
    </location>
</feature>
<feature type="transmembrane region" description="Helical" evidence="5">
    <location>
        <begin position="200"/>
        <end position="216"/>
    </location>
</feature>
<evidence type="ECO:0000256" key="3">
    <source>
        <dbReference type="ARBA" id="ARBA00022989"/>
    </source>
</evidence>
<keyword evidence="6" id="KW-1185">Reference proteome</keyword>
<dbReference type="GO" id="GO:0016020">
    <property type="term" value="C:membrane"/>
    <property type="evidence" value="ECO:0007669"/>
    <property type="project" value="UniProtKB-SubCell"/>
</dbReference>
<name>A0A914V8K8_9BILA</name>
<evidence type="ECO:0000256" key="2">
    <source>
        <dbReference type="ARBA" id="ARBA00022692"/>
    </source>
</evidence>
<evidence type="ECO:0000256" key="4">
    <source>
        <dbReference type="ARBA" id="ARBA00023136"/>
    </source>
</evidence>
<proteinExistence type="predicted"/>
<keyword evidence="4 5" id="KW-0472">Membrane</keyword>
<feature type="transmembrane region" description="Helical" evidence="5">
    <location>
        <begin position="236"/>
        <end position="269"/>
    </location>
</feature>
<accession>A0A914V8K8</accession>
<dbReference type="Pfam" id="PF01925">
    <property type="entry name" value="TauE"/>
    <property type="match status" value="1"/>
</dbReference>
<feature type="transmembrane region" description="Helical" evidence="5">
    <location>
        <begin position="71"/>
        <end position="88"/>
    </location>
</feature>
<sequence length="413" mass="45831">MTHVVVPSDQIVGGGVLSQNEKPTFKERLKRFGKKYFLEGQKFTNEDARTPVIPPGASSLQRFALEHRKQLAFIIPPVFMWTWWWTYAIGNNIFHLYATRYSMPITMFFGAFIGGMTCEGGGAVAFPVMTLFLHINPTIARDFALMIQSCGMTSAAFTILYMGVALEWHSVIFCTFGATIGLIFGIEVVDPAMSKAQKKMFFVSIWSAFACALFLLNTQRKRKTYLNIQQFCWWKGVILVVTGFFGGILTSFAGTGVCICSFSVLTLVFSINEKIATQTSILLIAGNAVTGFFWRAKILHAIDEMAWEYWKCTIPVVVIMGPLGAFVGSHVHRQTLAWAVYVLEIIALVSGFLIVKPGLGLSLVCVGIIIGGFAFFFVMSRLGLYLLGTYPDANKPDTTLPIENKNSRDIAET</sequence>
<keyword evidence="2 5" id="KW-0812">Transmembrane</keyword>
<keyword evidence="3 5" id="KW-1133">Transmembrane helix</keyword>
<dbReference type="PANTHER" id="PTHR31154:SF4">
    <property type="entry name" value="MEMBRANE TRANSPORTER PROTEIN"/>
    <property type="match status" value="1"/>
</dbReference>
<feature type="transmembrane region" description="Helical" evidence="5">
    <location>
        <begin position="335"/>
        <end position="355"/>
    </location>
</feature>
<evidence type="ECO:0000256" key="1">
    <source>
        <dbReference type="ARBA" id="ARBA00004141"/>
    </source>
</evidence>
<dbReference type="AlphaFoldDB" id="A0A914V8K8"/>
<reference evidence="7" key="1">
    <citation type="submission" date="2022-11" db="UniProtKB">
        <authorList>
            <consortium name="WormBaseParasite"/>
        </authorList>
    </citation>
    <scope>IDENTIFICATION</scope>
</reference>
<feature type="transmembrane region" description="Helical" evidence="5">
    <location>
        <begin position="281"/>
        <end position="302"/>
    </location>
</feature>
<evidence type="ECO:0000313" key="6">
    <source>
        <dbReference type="Proteomes" id="UP000887566"/>
    </source>
</evidence>
<evidence type="ECO:0000313" key="7">
    <source>
        <dbReference type="WBParaSite" id="PSAMB.scaffold1664size28922.g14230.t1"/>
    </source>
</evidence>
<dbReference type="Proteomes" id="UP000887566">
    <property type="component" value="Unplaced"/>
</dbReference>
<feature type="transmembrane region" description="Helical" evidence="5">
    <location>
        <begin position="145"/>
        <end position="164"/>
    </location>
</feature>
<evidence type="ECO:0000256" key="5">
    <source>
        <dbReference type="SAM" id="Phobius"/>
    </source>
</evidence>
<dbReference type="WBParaSite" id="PSAMB.scaffold1664size28922.g14230.t1">
    <property type="protein sequence ID" value="PSAMB.scaffold1664size28922.g14230.t1"/>
    <property type="gene ID" value="PSAMB.scaffold1664size28922.g14230"/>
</dbReference>
<feature type="transmembrane region" description="Helical" evidence="5">
    <location>
        <begin position="361"/>
        <end position="379"/>
    </location>
</feature>
<feature type="transmembrane region" description="Helical" evidence="5">
    <location>
        <begin position="308"/>
        <end position="328"/>
    </location>
</feature>
<feature type="transmembrane region" description="Helical" evidence="5">
    <location>
        <begin position="170"/>
        <end position="188"/>
    </location>
</feature>
<organism evidence="6 7">
    <name type="scientific">Plectus sambesii</name>
    <dbReference type="NCBI Taxonomy" id="2011161"/>
    <lineage>
        <taxon>Eukaryota</taxon>
        <taxon>Metazoa</taxon>
        <taxon>Ecdysozoa</taxon>
        <taxon>Nematoda</taxon>
        <taxon>Chromadorea</taxon>
        <taxon>Plectida</taxon>
        <taxon>Plectina</taxon>
        <taxon>Plectoidea</taxon>
        <taxon>Plectidae</taxon>
        <taxon>Plectus</taxon>
    </lineage>
</organism>